<keyword evidence="4" id="KW-1185">Reference proteome</keyword>
<sequence length="559" mass="63706">MASSCGEGARKTKFFITEIADTSVVAAKRSLQGTLSAVLPSSAKQDVEPRPATKVDSVKGPNGGGADVFRIIDSLSEKQKRSKNIRSMIQKAAQKTILVVRAKNATQAAENVTIRFHKSRVTDTPRCVQLWHVCDKVLNHVHYSSKKKRAQYRDIFANATEVDALFKDMFWYLTAHCFQRDRHPRLEQSFYERIADNFTSLFIRLQMQPQSRDSGFFDMLPDVIAQILFIALYEAFPKSRKNTMTNEMRRTILHICHCWILGFVPADLSWSHWIAVDQESPKRIAALADFPAMRNRMLRAERVERTKLEVKNRHGASLEDDTALDDLDEMRDDLDPDGAHDNAAHNDKKLPHLHQDPGKRAVVAHGHTTESTTGGHPSHGLVVQTRERCVYQMRNSPLVDAFLKQHQLEANTAHLQVQLRMTNGSKQFDLQHQEALHRTNFSRGRRRRIIDSKAYSEVLQQIETFGDNVRHTYASEKKKMHDRDLRDKQQLAAVQRDLEAQLGELKQRGDKMHEYSNLLVSKGRIDAMMPAKKEWSNTAVKLTPRPPPPRPPAAASKHG</sequence>
<reference evidence="3" key="3">
    <citation type="submission" date="2015-02" db="UniProtKB">
        <authorList>
            <consortium name="EnsemblProtists"/>
        </authorList>
    </citation>
    <scope>IDENTIFICATION</scope>
    <source>
        <strain evidence="3">DAOM BR144</strain>
    </source>
</reference>
<evidence type="ECO:0000256" key="1">
    <source>
        <dbReference type="ARBA" id="ARBA00008666"/>
    </source>
</evidence>
<name>K3WZA3_GLOUD</name>
<reference evidence="4" key="2">
    <citation type="submission" date="2010-04" db="EMBL/GenBank/DDBJ databases">
        <authorList>
            <person name="Buell R."/>
            <person name="Hamilton J."/>
            <person name="Hostetler J."/>
        </authorList>
    </citation>
    <scope>NUCLEOTIDE SEQUENCE [LARGE SCALE GENOMIC DNA]</scope>
    <source>
        <strain evidence="4">DAOM:BR144</strain>
    </source>
</reference>
<dbReference type="Proteomes" id="UP000019132">
    <property type="component" value="Unassembled WGS sequence"/>
</dbReference>
<dbReference type="HOGENOM" id="CLU_487921_0_0_1"/>
<reference evidence="4" key="1">
    <citation type="journal article" date="2010" name="Genome Biol.">
        <title>Genome sequence of the necrotrophic plant pathogen Pythium ultimum reveals original pathogenicity mechanisms and effector repertoire.</title>
        <authorList>
            <person name="Levesque C.A."/>
            <person name="Brouwer H."/>
            <person name="Cano L."/>
            <person name="Hamilton J.P."/>
            <person name="Holt C."/>
            <person name="Huitema E."/>
            <person name="Raffaele S."/>
            <person name="Robideau G.P."/>
            <person name="Thines M."/>
            <person name="Win J."/>
            <person name="Zerillo M.M."/>
            <person name="Beakes G.W."/>
            <person name="Boore J.L."/>
            <person name="Busam D."/>
            <person name="Dumas B."/>
            <person name="Ferriera S."/>
            <person name="Fuerstenberg S.I."/>
            <person name="Gachon C.M."/>
            <person name="Gaulin E."/>
            <person name="Govers F."/>
            <person name="Grenville-Briggs L."/>
            <person name="Horner N."/>
            <person name="Hostetler J."/>
            <person name="Jiang R.H."/>
            <person name="Johnson J."/>
            <person name="Krajaejun T."/>
            <person name="Lin H."/>
            <person name="Meijer H.J."/>
            <person name="Moore B."/>
            <person name="Morris P."/>
            <person name="Phuntmart V."/>
            <person name="Puiu D."/>
            <person name="Shetty J."/>
            <person name="Stajich J.E."/>
            <person name="Tripathy S."/>
            <person name="Wawra S."/>
            <person name="van West P."/>
            <person name="Whitty B.R."/>
            <person name="Coutinho P.M."/>
            <person name="Henrissat B."/>
            <person name="Martin F."/>
            <person name="Thomas P.D."/>
            <person name="Tyler B.M."/>
            <person name="De Vries R.P."/>
            <person name="Kamoun S."/>
            <person name="Yandell M."/>
            <person name="Tisserat N."/>
            <person name="Buell C.R."/>
        </authorList>
    </citation>
    <scope>NUCLEOTIDE SEQUENCE</scope>
    <source>
        <strain evidence="4">DAOM:BR144</strain>
    </source>
</reference>
<comment type="similarity">
    <text evidence="1">Belongs to the FAM227 family.</text>
</comment>
<organism evidence="3 4">
    <name type="scientific">Globisporangium ultimum (strain ATCC 200006 / CBS 805.95 / DAOM BR144)</name>
    <name type="common">Pythium ultimum</name>
    <dbReference type="NCBI Taxonomy" id="431595"/>
    <lineage>
        <taxon>Eukaryota</taxon>
        <taxon>Sar</taxon>
        <taxon>Stramenopiles</taxon>
        <taxon>Oomycota</taxon>
        <taxon>Peronosporomycetes</taxon>
        <taxon>Pythiales</taxon>
        <taxon>Pythiaceae</taxon>
        <taxon>Globisporangium</taxon>
    </lineage>
</organism>
<dbReference type="EMBL" id="GL376602">
    <property type="status" value="NOT_ANNOTATED_CDS"/>
    <property type="molecule type" value="Genomic_DNA"/>
</dbReference>
<dbReference type="InterPro" id="IPR029417">
    <property type="entry name" value="FAM227"/>
</dbReference>
<dbReference type="InParanoid" id="K3WZA3"/>
<feature type="region of interest" description="Disordered" evidence="2">
    <location>
        <begin position="536"/>
        <end position="559"/>
    </location>
</feature>
<evidence type="ECO:0000313" key="3">
    <source>
        <dbReference type="EnsemblProtists" id="PYU1_T010302"/>
    </source>
</evidence>
<evidence type="ECO:0000313" key="4">
    <source>
        <dbReference type="Proteomes" id="UP000019132"/>
    </source>
</evidence>
<feature type="compositionally biased region" description="Basic and acidic residues" evidence="2">
    <location>
        <begin position="337"/>
        <end position="354"/>
    </location>
</feature>
<dbReference type="PANTHER" id="PTHR33560">
    <property type="entry name" value="PROTEIN FAM227B"/>
    <property type="match status" value="1"/>
</dbReference>
<dbReference type="VEuPathDB" id="FungiDB:PYU1_G010282"/>
<dbReference type="EnsemblProtists" id="PYU1_T010302">
    <property type="protein sequence ID" value="PYU1_T010302"/>
    <property type="gene ID" value="PYU1_G010282"/>
</dbReference>
<dbReference type="AlphaFoldDB" id="K3WZA3"/>
<protein>
    <submittedName>
        <fullName evidence="3">Uncharacterized protein</fullName>
    </submittedName>
</protein>
<dbReference type="PANTHER" id="PTHR33560:SF1">
    <property type="entry name" value="PROTEIN FAM227A"/>
    <property type="match status" value="1"/>
</dbReference>
<proteinExistence type="inferred from homology"/>
<feature type="compositionally biased region" description="Acidic residues" evidence="2">
    <location>
        <begin position="318"/>
        <end position="336"/>
    </location>
</feature>
<evidence type="ECO:0000256" key="2">
    <source>
        <dbReference type="SAM" id="MobiDB-lite"/>
    </source>
</evidence>
<dbReference type="Pfam" id="PF14922">
    <property type="entry name" value="FWWh"/>
    <property type="match status" value="1"/>
</dbReference>
<dbReference type="eggNOG" id="ENOG502TCZC">
    <property type="taxonomic scope" value="Eukaryota"/>
</dbReference>
<accession>K3WZA3</accession>
<dbReference type="OMA" id="FPAMRNR"/>
<feature type="region of interest" description="Disordered" evidence="2">
    <location>
        <begin position="311"/>
        <end position="354"/>
    </location>
</feature>